<sequence length="229" mass="25772">MAYTPLVFTGTIRETARCGRSAIEKRQTDGIIALDSTGLAGDEQAEKAFHGGPDRALCHYPREHYDYWKMMYPEIEERFVAPFFGENISTVGMTEETVFIGDIYQWGSAFIQVTQPRSPCYKLNPLTDVADFAQVMQDTGRTGWLYRVIGKGDVSSQKPLSLLTRTSAVSVREAVAIAFHLPFDETEYRHLLHTPGLSASWTLTMQRRLATGKIEDFNRRLFGFAGPFG</sequence>
<dbReference type="PANTHER" id="PTHR30212:SF2">
    <property type="entry name" value="PROTEIN YIIM"/>
    <property type="match status" value="1"/>
</dbReference>
<reference evidence="3" key="1">
    <citation type="submission" date="2016-06" db="EMBL/GenBank/DDBJ databases">
        <authorList>
            <person name="Butler K."/>
        </authorList>
    </citation>
    <scope>NUCLEOTIDE SEQUENCE [LARGE SCALE GENOMIC DNA]</scope>
    <source>
        <strain evidence="3">GCSL-Mp20</strain>
    </source>
</reference>
<proteinExistence type="predicted"/>
<dbReference type="Proteomes" id="UP000092377">
    <property type="component" value="Unassembled WGS sequence"/>
</dbReference>
<name>A0A1B8H279_9GAMM</name>
<dbReference type="Gene3D" id="2.40.33.20">
    <property type="entry name" value="PK beta-barrel domain-like"/>
    <property type="match status" value="1"/>
</dbReference>
<dbReference type="GO" id="GO:0003824">
    <property type="term" value="F:catalytic activity"/>
    <property type="evidence" value="ECO:0007669"/>
    <property type="project" value="InterPro"/>
</dbReference>
<protein>
    <submittedName>
        <fullName evidence="2">6-N-hydroxylaminopurine resistance protein</fullName>
    </submittedName>
</protein>
<dbReference type="GO" id="GO:0030170">
    <property type="term" value="F:pyridoxal phosphate binding"/>
    <property type="evidence" value="ECO:0007669"/>
    <property type="project" value="InterPro"/>
</dbReference>
<dbReference type="InterPro" id="IPR005302">
    <property type="entry name" value="MoCF_Sase_C"/>
</dbReference>
<dbReference type="PROSITE" id="PS51340">
    <property type="entry name" value="MOSC"/>
    <property type="match status" value="1"/>
</dbReference>
<keyword evidence="3" id="KW-1185">Reference proteome</keyword>
<dbReference type="InterPro" id="IPR005163">
    <property type="entry name" value="Tri_helical_YiiM-like"/>
</dbReference>
<dbReference type="GO" id="GO:0030151">
    <property type="term" value="F:molybdenum ion binding"/>
    <property type="evidence" value="ECO:0007669"/>
    <property type="project" value="InterPro"/>
</dbReference>
<dbReference type="InterPro" id="IPR011037">
    <property type="entry name" value="Pyrv_Knase-like_insert_dom_sf"/>
</dbReference>
<dbReference type="NCBIfam" id="NF008577">
    <property type="entry name" value="PRK11536.1"/>
    <property type="match status" value="1"/>
</dbReference>
<dbReference type="RefSeq" id="WP_067405878.1">
    <property type="nucleotide sequence ID" value="NZ_LZEY01000059.1"/>
</dbReference>
<dbReference type="SUPFAM" id="SSF50800">
    <property type="entry name" value="PK beta-barrel domain-like"/>
    <property type="match status" value="1"/>
</dbReference>
<dbReference type="Pfam" id="PF03475">
    <property type="entry name" value="YiiM_3-alpha"/>
    <property type="match status" value="1"/>
</dbReference>
<evidence type="ECO:0000259" key="1">
    <source>
        <dbReference type="PROSITE" id="PS51340"/>
    </source>
</evidence>
<evidence type="ECO:0000313" key="2">
    <source>
        <dbReference type="EMBL" id="OBU03184.1"/>
    </source>
</evidence>
<dbReference type="Pfam" id="PF03473">
    <property type="entry name" value="MOSC"/>
    <property type="match status" value="1"/>
</dbReference>
<dbReference type="InterPro" id="IPR052353">
    <property type="entry name" value="Benzoxazolinone_Detox_Enz"/>
</dbReference>
<dbReference type="EMBL" id="LZEY01000059">
    <property type="protein sequence ID" value="OBU03184.1"/>
    <property type="molecule type" value="Genomic_DNA"/>
</dbReference>
<dbReference type="OrthoDB" id="9786134at2"/>
<comment type="caution">
    <text evidence="2">The sequence shown here is derived from an EMBL/GenBank/DDBJ whole genome shotgun (WGS) entry which is preliminary data.</text>
</comment>
<accession>A0A1B8H279</accession>
<dbReference type="AlphaFoldDB" id="A0A1B8H279"/>
<gene>
    <name evidence="2" type="ORF">AYY18_11020</name>
</gene>
<evidence type="ECO:0000313" key="3">
    <source>
        <dbReference type="Proteomes" id="UP000092377"/>
    </source>
</evidence>
<dbReference type="PANTHER" id="PTHR30212">
    <property type="entry name" value="PROTEIN YIIM"/>
    <property type="match status" value="1"/>
</dbReference>
<feature type="domain" description="MOSC" evidence="1">
    <location>
        <begin position="26"/>
        <end position="163"/>
    </location>
</feature>
<organism evidence="2 3">
    <name type="scientific">Morganella psychrotolerans</name>
    <dbReference type="NCBI Taxonomy" id="368603"/>
    <lineage>
        <taxon>Bacteria</taxon>
        <taxon>Pseudomonadati</taxon>
        <taxon>Pseudomonadota</taxon>
        <taxon>Gammaproteobacteria</taxon>
        <taxon>Enterobacterales</taxon>
        <taxon>Morganellaceae</taxon>
        <taxon>Morganella</taxon>
    </lineage>
</organism>